<feature type="compositionally biased region" description="Gly residues" evidence="2">
    <location>
        <begin position="16"/>
        <end position="45"/>
    </location>
</feature>
<dbReference type="Pfam" id="PF10282">
    <property type="entry name" value="Lactonase"/>
    <property type="match status" value="1"/>
</dbReference>
<accession>A0ABZ1RS99</accession>
<feature type="region of interest" description="Disordered" evidence="2">
    <location>
        <begin position="1"/>
        <end position="48"/>
    </location>
</feature>
<proteinExistence type="inferred from homology"/>
<dbReference type="InterPro" id="IPR015943">
    <property type="entry name" value="WD40/YVTN_repeat-like_dom_sf"/>
</dbReference>
<sequence>MDDADRAAEGMRGDADGAGGGSGGGAGDVGGGSGGAGRGSGGAVGGAADAARGGERRAYIGSFTSGGGRGITTAAVDPATGALTPLTATSALPDPSYLALDHAAGVLYAVSETEEGAVGAFRATRDGLAALGSAVRVGGSGPTHLSLAGRRLFTANYASGSVSVLPLAADGSVGGPASVLGHRGSGLDADRQAGPHAHQVLPAPGGRWVLSVDLGTDSVRICAPDPEGGPLRVHAETALRAGTGPRHLAFHPGGRVVYVLHELEPQLTVCRWDPADGQLEPVSEVPVAPVGAQGAARAYPSAVVASPDGRFVWAAVRGADVILTLSLADGAEKPQLTGTVPCGGRWPRDLAADPSGRRLYAANEHSGDVTWFEVDPLTGRPRRAGSVAVPAATCVVFG</sequence>
<protein>
    <submittedName>
        <fullName evidence="3">Lactonase family protein</fullName>
    </submittedName>
</protein>
<organism evidence="3 4">
    <name type="scientific">Streptomyces goshikiensis</name>
    <dbReference type="NCBI Taxonomy" id="1942"/>
    <lineage>
        <taxon>Bacteria</taxon>
        <taxon>Bacillati</taxon>
        <taxon>Actinomycetota</taxon>
        <taxon>Actinomycetes</taxon>
        <taxon>Kitasatosporales</taxon>
        <taxon>Streptomycetaceae</taxon>
        <taxon>Streptomyces</taxon>
    </lineage>
</organism>
<dbReference type="EMBL" id="CP108057">
    <property type="protein sequence ID" value="WUO49737.1"/>
    <property type="molecule type" value="Genomic_DNA"/>
</dbReference>
<dbReference type="PANTHER" id="PTHR30344">
    <property type="entry name" value="6-PHOSPHOGLUCONOLACTONASE-RELATED"/>
    <property type="match status" value="1"/>
</dbReference>
<name>A0ABZ1RS99_9ACTN</name>
<gene>
    <name evidence="3" type="ORF">OHU17_30070</name>
</gene>
<dbReference type="Gene3D" id="2.130.10.10">
    <property type="entry name" value="YVTN repeat-like/Quinoprotein amine dehydrogenase"/>
    <property type="match status" value="1"/>
</dbReference>
<keyword evidence="4" id="KW-1185">Reference proteome</keyword>
<dbReference type="InterPro" id="IPR050282">
    <property type="entry name" value="Cycloisomerase_2"/>
</dbReference>
<dbReference type="PANTHER" id="PTHR30344:SF1">
    <property type="entry name" value="6-PHOSPHOGLUCONOLACTONASE"/>
    <property type="match status" value="1"/>
</dbReference>
<dbReference type="RefSeq" id="WP_328776871.1">
    <property type="nucleotide sequence ID" value="NZ_CP108057.1"/>
</dbReference>
<dbReference type="InterPro" id="IPR011048">
    <property type="entry name" value="Haem_d1_sf"/>
</dbReference>
<comment type="similarity">
    <text evidence="1">Belongs to the cycloisomerase 2 family.</text>
</comment>
<dbReference type="SUPFAM" id="SSF51004">
    <property type="entry name" value="C-terminal (heme d1) domain of cytochrome cd1-nitrite reductase"/>
    <property type="match status" value="1"/>
</dbReference>
<dbReference type="InterPro" id="IPR019405">
    <property type="entry name" value="Lactonase_7-beta_prop"/>
</dbReference>
<evidence type="ECO:0000256" key="1">
    <source>
        <dbReference type="ARBA" id="ARBA00005564"/>
    </source>
</evidence>
<evidence type="ECO:0000256" key="2">
    <source>
        <dbReference type="SAM" id="MobiDB-lite"/>
    </source>
</evidence>
<dbReference type="Proteomes" id="UP001432075">
    <property type="component" value="Chromosome"/>
</dbReference>
<evidence type="ECO:0000313" key="4">
    <source>
        <dbReference type="Proteomes" id="UP001432075"/>
    </source>
</evidence>
<reference evidence="3" key="1">
    <citation type="submission" date="2022-10" db="EMBL/GenBank/DDBJ databases">
        <title>The complete genomes of actinobacterial strains from the NBC collection.</title>
        <authorList>
            <person name="Joergensen T.S."/>
            <person name="Alvarez Arevalo M."/>
            <person name="Sterndorff E.B."/>
            <person name="Faurdal D."/>
            <person name="Vuksanovic O."/>
            <person name="Mourched A.-S."/>
            <person name="Charusanti P."/>
            <person name="Shaw S."/>
            <person name="Blin K."/>
            <person name="Weber T."/>
        </authorList>
    </citation>
    <scope>NUCLEOTIDE SEQUENCE</scope>
    <source>
        <strain evidence="3">NBC_00283</strain>
    </source>
</reference>
<feature type="compositionally biased region" description="Basic and acidic residues" evidence="2">
    <location>
        <begin position="1"/>
        <end position="15"/>
    </location>
</feature>
<evidence type="ECO:0000313" key="3">
    <source>
        <dbReference type="EMBL" id="WUO49737.1"/>
    </source>
</evidence>